<reference evidence="5 6" key="1">
    <citation type="submission" date="2024-05" db="EMBL/GenBank/DDBJ databases">
        <title>A draft genome resource for the thread blight pathogen Marasmius tenuissimus strain MS-2.</title>
        <authorList>
            <person name="Yulfo-Soto G.E."/>
            <person name="Baruah I.K."/>
            <person name="Amoako-Attah I."/>
            <person name="Bukari Y."/>
            <person name="Meinhardt L.W."/>
            <person name="Bailey B.A."/>
            <person name="Cohen S.P."/>
        </authorList>
    </citation>
    <scope>NUCLEOTIDE SEQUENCE [LARGE SCALE GENOMIC DNA]</scope>
    <source>
        <strain evidence="5 6">MS-2</strain>
    </source>
</reference>
<evidence type="ECO:0000256" key="1">
    <source>
        <dbReference type="ARBA" id="ARBA00006484"/>
    </source>
</evidence>
<accession>A0ABR3A768</accession>
<evidence type="ECO:0000313" key="6">
    <source>
        <dbReference type="Proteomes" id="UP001437256"/>
    </source>
</evidence>
<dbReference type="PANTHER" id="PTHR43008">
    <property type="entry name" value="BENZIL REDUCTASE"/>
    <property type="match status" value="1"/>
</dbReference>
<dbReference type="PROSITE" id="PS50088">
    <property type="entry name" value="ANK_REPEAT"/>
    <property type="match status" value="1"/>
</dbReference>
<dbReference type="Gene3D" id="3.40.50.720">
    <property type="entry name" value="NAD(P)-binding Rossmann-like Domain"/>
    <property type="match status" value="1"/>
</dbReference>
<comment type="caution">
    <text evidence="5">The sequence shown here is derived from an EMBL/GenBank/DDBJ whole genome shotgun (WGS) entry which is preliminary data.</text>
</comment>
<dbReference type="SMART" id="SM00248">
    <property type="entry name" value="ANK"/>
    <property type="match status" value="3"/>
</dbReference>
<evidence type="ECO:0000313" key="5">
    <source>
        <dbReference type="EMBL" id="KAL0069443.1"/>
    </source>
</evidence>
<dbReference type="SUPFAM" id="SSF51735">
    <property type="entry name" value="NAD(P)-binding Rossmann-fold domains"/>
    <property type="match status" value="1"/>
</dbReference>
<proteinExistence type="inferred from homology"/>
<keyword evidence="2" id="KW-0560">Oxidoreductase</keyword>
<sequence length="423" mass="45747">MATKGEPTVQHLFSLTNRTSIVTGGARGLGITLANALIEAGSHVFCLDILPEPSPEEWDMLLEKAHSMGGLTVRYKQVDVTKPELIEAVISEIVKEAPEKVKVLVAAAGIQQDCPAIEYNPNDMRRVMDVNVVGTFNIAQAVARSMIDHGQGGSMCVAVSIPLRSLSPITTSPSNSSKAAVIQMCRSIAVEWAPHGIRVNTLSPGYIKTAMTEMLLAKKPELEVQWTNDNPLHRLSEPWEFKGPTVFLASDASTFCTGMDLRVDGGHCDQRLLAAAREDNEELLSEIFEQGGFDINFQDGLGNTALHNAVAHGSTDVLEHILSHEECDVDPINRMDKETPLHLAVKLDDDELRAHVVESLLDAGADTKIKNKHGETALDLVKPGDEKTKGLIRKANAQSYVDTADIADDDDDEPGSGSGSDDD</sequence>
<dbReference type="Proteomes" id="UP001437256">
    <property type="component" value="Unassembled WGS sequence"/>
</dbReference>
<evidence type="ECO:0000256" key="3">
    <source>
        <dbReference type="PROSITE-ProRule" id="PRU00023"/>
    </source>
</evidence>
<dbReference type="InterPro" id="IPR002110">
    <property type="entry name" value="Ankyrin_rpt"/>
</dbReference>
<dbReference type="InterPro" id="IPR002347">
    <property type="entry name" value="SDR_fam"/>
</dbReference>
<dbReference type="EMBL" id="JBBXMP010000012">
    <property type="protein sequence ID" value="KAL0069443.1"/>
    <property type="molecule type" value="Genomic_DNA"/>
</dbReference>
<feature type="compositionally biased region" description="Acidic residues" evidence="4">
    <location>
        <begin position="405"/>
        <end position="423"/>
    </location>
</feature>
<feature type="repeat" description="ANK" evidence="3">
    <location>
        <begin position="336"/>
        <end position="372"/>
    </location>
</feature>
<dbReference type="Pfam" id="PF12796">
    <property type="entry name" value="Ank_2"/>
    <property type="match status" value="1"/>
</dbReference>
<dbReference type="PRINTS" id="PR00081">
    <property type="entry name" value="GDHRDH"/>
</dbReference>
<dbReference type="PRINTS" id="PR01415">
    <property type="entry name" value="ANKYRIN"/>
</dbReference>
<name>A0ABR3A768_9AGAR</name>
<evidence type="ECO:0000256" key="4">
    <source>
        <dbReference type="SAM" id="MobiDB-lite"/>
    </source>
</evidence>
<dbReference type="Gene3D" id="1.25.40.20">
    <property type="entry name" value="Ankyrin repeat-containing domain"/>
    <property type="match status" value="1"/>
</dbReference>
<dbReference type="InterPro" id="IPR036770">
    <property type="entry name" value="Ankyrin_rpt-contain_sf"/>
</dbReference>
<evidence type="ECO:0000256" key="2">
    <source>
        <dbReference type="ARBA" id="ARBA00023002"/>
    </source>
</evidence>
<dbReference type="Pfam" id="PF13561">
    <property type="entry name" value="adh_short_C2"/>
    <property type="match status" value="1"/>
</dbReference>
<gene>
    <name evidence="5" type="ORF">AAF712_003468</name>
</gene>
<organism evidence="5 6">
    <name type="scientific">Marasmius tenuissimus</name>
    <dbReference type="NCBI Taxonomy" id="585030"/>
    <lineage>
        <taxon>Eukaryota</taxon>
        <taxon>Fungi</taxon>
        <taxon>Dikarya</taxon>
        <taxon>Basidiomycota</taxon>
        <taxon>Agaricomycotina</taxon>
        <taxon>Agaricomycetes</taxon>
        <taxon>Agaricomycetidae</taxon>
        <taxon>Agaricales</taxon>
        <taxon>Marasmiineae</taxon>
        <taxon>Marasmiaceae</taxon>
        <taxon>Marasmius</taxon>
    </lineage>
</organism>
<dbReference type="PANTHER" id="PTHR43008:SF9">
    <property type="entry name" value="OXIDOREDUCTASE"/>
    <property type="match status" value="1"/>
</dbReference>
<protein>
    <submittedName>
        <fullName evidence="5">Uncharacterized protein</fullName>
    </submittedName>
</protein>
<dbReference type="SUPFAM" id="SSF48403">
    <property type="entry name" value="Ankyrin repeat"/>
    <property type="match status" value="1"/>
</dbReference>
<feature type="region of interest" description="Disordered" evidence="4">
    <location>
        <begin position="402"/>
        <end position="423"/>
    </location>
</feature>
<dbReference type="PROSITE" id="PS50297">
    <property type="entry name" value="ANK_REP_REGION"/>
    <property type="match status" value="1"/>
</dbReference>
<keyword evidence="6" id="KW-1185">Reference proteome</keyword>
<dbReference type="InterPro" id="IPR036291">
    <property type="entry name" value="NAD(P)-bd_dom_sf"/>
</dbReference>
<comment type="similarity">
    <text evidence="1">Belongs to the short-chain dehydrogenases/reductases (SDR) family.</text>
</comment>
<keyword evidence="3" id="KW-0040">ANK repeat</keyword>